<keyword evidence="11" id="KW-1185">Reference proteome</keyword>
<dbReference type="GO" id="GO:0003735">
    <property type="term" value="F:structural constituent of ribosome"/>
    <property type="evidence" value="ECO:0007669"/>
    <property type="project" value="InterPro"/>
</dbReference>
<evidence type="ECO:0000256" key="1">
    <source>
        <dbReference type="ARBA" id="ARBA00004173"/>
    </source>
</evidence>
<evidence type="ECO:0000256" key="8">
    <source>
        <dbReference type="ARBA" id="ARBA00035425"/>
    </source>
</evidence>
<evidence type="ECO:0000256" key="5">
    <source>
        <dbReference type="ARBA" id="ARBA00023128"/>
    </source>
</evidence>
<evidence type="ECO:0000256" key="3">
    <source>
        <dbReference type="ARBA" id="ARBA00022946"/>
    </source>
</evidence>
<protein>
    <recommendedName>
        <fullName evidence="7">Large ribosomal subunit protein mL52</fullName>
    </recommendedName>
    <alternativeName>
        <fullName evidence="8">39S ribosomal protein L52, mitochondrial</fullName>
    </alternativeName>
</protein>
<dbReference type="EMBL" id="MTYJ01000170">
    <property type="protein sequence ID" value="OQV11486.1"/>
    <property type="molecule type" value="Genomic_DNA"/>
</dbReference>
<dbReference type="AlphaFoldDB" id="A0A1W0W8F5"/>
<sequence>MLGIIFQRALPFLPHHFGEATVCLRHFSASSTLWRNTQLSRGNPTRIQEWREKRDIPRSGNEYGPLTDLPDWSYEDGRPGPLNRQQRARLDRSERYAQQINFLLSEVDSAVNTHAANQRHLAEERERIIRNKLREKGTPFRAGTAAVKSDKSPPKTKEA</sequence>
<gene>
    <name evidence="10" type="ORF">BV898_14216</name>
</gene>
<reference evidence="11" key="1">
    <citation type="submission" date="2017-01" db="EMBL/GenBank/DDBJ databases">
        <title>Comparative genomics of anhydrobiosis in the tardigrade Hypsibius dujardini.</title>
        <authorList>
            <person name="Yoshida Y."/>
            <person name="Koutsovoulos G."/>
            <person name="Laetsch D."/>
            <person name="Stevens L."/>
            <person name="Kumar S."/>
            <person name="Horikawa D."/>
            <person name="Ishino K."/>
            <person name="Komine S."/>
            <person name="Tomita M."/>
            <person name="Blaxter M."/>
            <person name="Arakawa K."/>
        </authorList>
    </citation>
    <scope>NUCLEOTIDE SEQUENCE [LARGE SCALE GENOMIC DNA]</scope>
    <source>
        <strain evidence="11">Z151</strain>
    </source>
</reference>
<keyword evidence="6" id="KW-0687">Ribonucleoprotein</keyword>
<dbReference type="Pfam" id="PF18699">
    <property type="entry name" value="MRPL52"/>
    <property type="match status" value="1"/>
</dbReference>
<dbReference type="PANTHER" id="PTHR34090:SF1">
    <property type="entry name" value="LARGE RIBOSOMAL SUBUNIT PROTEIN ML52"/>
    <property type="match status" value="1"/>
</dbReference>
<feature type="region of interest" description="Disordered" evidence="9">
    <location>
        <begin position="54"/>
        <end position="91"/>
    </location>
</feature>
<dbReference type="InterPro" id="IPR034596">
    <property type="entry name" value="Ribosomal_mL52"/>
</dbReference>
<keyword evidence="3" id="KW-0809">Transit peptide</keyword>
<dbReference type="Proteomes" id="UP000192578">
    <property type="component" value="Unassembled WGS sequence"/>
</dbReference>
<keyword evidence="4" id="KW-0689">Ribosomal protein</keyword>
<evidence type="ECO:0000313" key="11">
    <source>
        <dbReference type="Proteomes" id="UP000192578"/>
    </source>
</evidence>
<dbReference type="GO" id="GO:0005762">
    <property type="term" value="C:mitochondrial large ribosomal subunit"/>
    <property type="evidence" value="ECO:0007669"/>
    <property type="project" value="InterPro"/>
</dbReference>
<keyword evidence="5" id="KW-0496">Mitochondrion</keyword>
<evidence type="ECO:0000256" key="2">
    <source>
        <dbReference type="ARBA" id="ARBA00007232"/>
    </source>
</evidence>
<name>A0A1W0W8F5_HYPEX</name>
<dbReference type="OrthoDB" id="10249237at2759"/>
<evidence type="ECO:0000256" key="6">
    <source>
        <dbReference type="ARBA" id="ARBA00023274"/>
    </source>
</evidence>
<evidence type="ECO:0000256" key="4">
    <source>
        <dbReference type="ARBA" id="ARBA00022980"/>
    </source>
</evidence>
<feature type="region of interest" description="Disordered" evidence="9">
    <location>
        <begin position="133"/>
        <end position="159"/>
    </location>
</feature>
<comment type="caution">
    <text evidence="10">The sequence shown here is derived from an EMBL/GenBank/DDBJ whole genome shotgun (WGS) entry which is preliminary data.</text>
</comment>
<evidence type="ECO:0000256" key="7">
    <source>
        <dbReference type="ARBA" id="ARBA00035181"/>
    </source>
</evidence>
<dbReference type="PANTHER" id="PTHR34090">
    <property type="entry name" value="39S RIBOSOMAL PROTEIN L52, MITOCHONDRIAL"/>
    <property type="match status" value="1"/>
</dbReference>
<feature type="compositionally biased region" description="Basic and acidic residues" evidence="9">
    <location>
        <begin position="148"/>
        <end position="159"/>
    </location>
</feature>
<organism evidence="10 11">
    <name type="scientific">Hypsibius exemplaris</name>
    <name type="common">Freshwater tardigrade</name>
    <dbReference type="NCBI Taxonomy" id="2072580"/>
    <lineage>
        <taxon>Eukaryota</taxon>
        <taxon>Metazoa</taxon>
        <taxon>Ecdysozoa</taxon>
        <taxon>Tardigrada</taxon>
        <taxon>Eutardigrada</taxon>
        <taxon>Parachela</taxon>
        <taxon>Hypsibioidea</taxon>
        <taxon>Hypsibiidae</taxon>
        <taxon>Hypsibius</taxon>
    </lineage>
</organism>
<proteinExistence type="inferred from homology"/>
<comment type="subcellular location">
    <subcellularLocation>
        <location evidence="1">Mitochondrion</location>
    </subcellularLocation>
</comment>
<evidence type="ECO:0000313" key="10">
    <source>
        <dbReference type="EMBL" id="OQV11486.1"/>
    </source>
</evidence>
<dbReference type="GO" id="GO:0032543">
    <property type="term" value="P:mitochondrial translation"/>
    <property type="evidence" value="ECO:0007669"/>
    <property type="project" value="InterPro"/>
</dbReference>
<evidence type="ECO:0000256" key="9">
    <source>
        <dbReference type="SAM" id="MobiDB-lite"/>
    </source>
</evidence>
<accession>A0A1W0W8F5</accession>
<comment type="similarity">
    <text evidence="2">Belongs to the mitochondrion-specific ribosomal protein mL52 family.</text>
</comment>